<dbReference type="RefSeq" id="WP_343961183.1">
    <property type="nucleotide sequence ID" value="NZ_BAAAKZ010000010.1"/>
</dbReference>
<accession>A0ABW3TP00</accession>
<evidence type="ECO:0000313" key="2">
    <source>
        <dbReference type="Proteomes" id="UP001597181"/>
    </source>
</evidence>
<dbReference type="EMBL" id="JBHTLY010000004">
    <property type="protein sequence ID" value="MFD1202222.1"/>
    <property type="molecule type" value="Genomic_DNA"/>
</dbReference>
<sequence>MSTAYDEEPSGIDRHVDAASAPATWKTEVRANANAELSERQLAEMWQAVRSLTARGRFSFDVTLAMLDVSVELLEERHATGGALSADQARFLVESGAFEADELNATEARVAAGELASLERRTRLGEISASLSAAEVAERLGIDASSVRHRQAKGLLYSFLVGGKRRYPSWQFTGEAAMPVVPGLASVIKVFPGDMRPATVRGFMETPQPTLRVEGEPTAPTGWLLSSGDPAAVVEALAGFLEQ</sequence>
<evidence type="ECO:0000313" key="1">
    <source>
        <dbReference type="EMBL" id="MFD1202222.1"/>
    </source>
</evidence>
<keyword evidence="2" id="KW-1185">Reference proteome</keyword>
<dbReference type="Proteomes" id="UP001597181">
    <property type="component" value="Unassembled WGS sequence"/>
</dbReference>
<reference evidence="2" key="1">
    <citation type="journal article" date="2019" name="Int. J. Syst. Evol. Microbiol.">
        <title>The Global Catalogue of Microorganisms (GCM) 10K type strain sequencing project: providing services to taxonomists for standard genome sequencing and annotation.</title>
        <authorList>
            <consortium name="The Broad Institute Genomics Platform"/>
            <consortium name="The Broad Institute Genome Sequencing Center for Infectious Disease"/>
            <person name="Wu L."/>
            <person name="Ma J."/>
        </authorList>
    </citation>
    <scope>NUCLEOTIDE SEQUENCE [LARGE SCALE GENOMIC DNA]</scope>
    <source>
        <strain evidence="2">CCUG 50213</strain>
    </source>
</reference>
<proteinExistence type="predicted"/>
<gene>
    <name evidence="1" type="ORF">ACFQ3U_10005</name>
</gene>
<comment type="caution">
    <text evidence="1">The sequence shown here is derived from an EMBL/GenBank/DDBJ whole genome shotgun (WGS) entry which is preliminary data.</text>
</comment>
<organism evidence="1 2">
    <name type="scientific">Leucobacter albus</name>
    <dbReference type="NCBI Taxonomy" id="272210"/>
    <lineage>
        <taxon>Bacteria</taxon>
        <taxon>Bacillati</taxon>
        <taxon>Actinomycetota</taxon>
        <taxon>Actinomycetes</taxon>
        <taxon>Micrococcales</taxon>
        <taxon>Microbacteriaceae</taxon>
        <taxon>Leucobacter</taxon>
    </lineage>
</organism>
<protein>
    <submittedName>
        <fullName evidence="1">Uncharacterized protein</fullName>
    </submittedName>
</protein>
<name>A0ABW3TP00_9MICO</name>